<evidence type="ECO:0000256" key="6">
    <source>
        <dbReference type="ARBA" id="ARBA00022763"/>
    </source>
</evidence>
<evidence type="ECO:0000256" key="10">
    <source>
        <dbReference type="ARBA" id="ARBA00035861"/>
    </source>
</evidence>
<comment type="cofactor">
    <cofactor evidence="1">
        <name>Mg(2+)</name>
        <dbReference type="ChEBI" id="CHEBI:18420"/>
    </cofactor>
</comment>
<dbReference type="EMBL" id="JAGGJZ010000001">
    <property type="protein sequence ID" value="MBP1889101.1"/>
    <property type="molecule type" value="Genomic_DNA"/>
</dbReference>
<keyword evidence="4" id="KW-0235">DNA replication</keyword>
<comment type="caution">
    <text evidence="13">The sequence shown here is derived from an EMBL/GenBank/DDBJ whole genome shotgun (WGS) entry which is preliminary data.</text>
</comment>
<keyword evidence="6" id="KW-0227">DNA damage</keyword>
<dbReference type="InterPro" id="IPR000086">
    <property type="entry name" value="NUDIX_hydrolase_dom"/>
</dbReference>
<dbReference type="SUPFAM" id="SSF55811">
    <property type="entry name" value="Nudix"/>
    <property type="match status" value="1"/>
</dbReference>
<dbReference type="PANTHER" id="PTHR47707">
    <property type="entry name" value="8-OXO-DGTP DIPHOSPHATASE"/>
    <property type="match status" value="1"/>
</dbReference>
<dbReference type="EC" id="3.6.1.55" evidence="11"/>
<keyword evidence="14" id="KW-1185">Reference proteome</keyword>
<gene>
    <name evidence="13" type="ORF">J2Z53_000680</name>
</gene>
<feature type="domain" description="Nudix hydrolase" evidence="12">
    <location>
        <begin position="1"/>
        <end position="125"/>
    </location>
</feature>
<evidence type="ECO:0000256" key="2">
    <source>
        <dbReference type="ARBA" id="ARBA00005582"/>
    </source>
</evidence>
<evidence type="ECO:0000256" key="3">
    <source>
        <dbReference type="ARBA" id="ARBA00022457"/>
    </source>
</evidence>
<keyword evidence="3" id="KW-0515">Mutator protein</keyword>
<dbReference type="PANTHER" id="PTHR47707:SF1">
    <property type="entry name" value="NUDIX HYDROLASE FAMILY PROTEIN"/>
    <property type="match status" value="1"/>
</dbReference>
<reference evidence="13 14" key="1">
    <citation type="submission" date="2021-03" db="EMBL/GenBank/DDBJ databases">
        <title>Genomic Encyclopedia of Type Strains, Phase IV (KMG-IV): sequencing the most valuable type-strain genomes for metagenomic binning, comparative biology and taxonomic classification.</title>
        <authorList>
            <person name="Goeker M."/>
        </authorList>
    </citation>
    <scope>NUCLEOTIDE SEQUENCE [LARGE SCALE GENOMIC DNA]</scope>
    <source>
        <strain evidence="13 14">DSM 3984</strain>
    </source>
</reference>
<evidence type="ECO:0000256" key="4">
    <source>
        <dbReference type="ARBA" id="ARBA00022705"/>
    </source>
</evidence>
<dbReference type="InterPro" id="IPR003561">
    <property type="entry name" value="Mutator_MutT"/>
</dbReference>
<dbReference type="Pfam" id="PF00293">
    <property type="entry name" value="NUDIX"/>
    <property type="match status" value="1"/>
</dbReference>
<dbReference type="PRINTS" id="PR00502">
    <property type="entry name" value="NUDIXFAMILY"/>
</dbReference>
<dbReference type="GO" id="GO:0035539">
    <property type="term" value="F:8-oxo-7,8-dihydrodeoxyguanosine triphosphate pyrophosphatase activity"/>
    <property type="evidence" value="ECO:0007669"/>
    <property type="project" value="UniProtKB-EC"/>
</dbReference>
<evidence type="ECO:0000256" key="8">
    <source>
        <dbReference type="ARBA" id="ARBA00022842"/>
    </source>
</evidence>
<comment type="similarity">
    <text evidence="2">Belongs to the Nudix hydrolase family.</text>
</comment>
<dbReference type="Proteomes" id="UP000783390">
    <property type="component" value="Unassembled WGS sequence"/>
</dbReference>
<dbReference type="InterPro" id="IPR047127">
    <property type="entry name" value="MutT-like"/>
</dbReference>
<dbReference type="InterPro" id="IPR015797">
    <property type="entry name" value="NUDIX_hydrolase-like_dom_sf"/>
</dbReference>
<dbReference type="Gene3D" id="3.90.79.10">
    <property type="entry name" value="Nucleoside Triphosphate Pyrophosphohydrolase"/>
    <property type="match status" value="1"/>
</dbReference>
<protein>
    <recommendedName>
        <fullName evidence="11">8-oxo-dGTP diphosphatase</fullName>
        <ecNumber evidence="11">3.6.1.55</ecNumber>
    </recommendedName>
</protein>
<comment type="catalytic activity">
    <reaction evidence="10">
        <text>8-oxo-dGTP + H2O = 8-oxo-dGMP + diphosphate + H(+)</text>
        <dbReference type="Rhea" id="RHEA:31575"/>
        <dbReference type="ChEBI" id="CHEBI:15377"/>
        <dbReference type="ChEBI" id="CHEBI:15378"/>
        <dbReference type="ChEBI" id="CHEBI:33019"/>
        <dbReference type="ChEBI" id="CHEBI:63224"/>
        <dbReference type="ChEBI" id="CHEBI:77896"/>
        <dbReference type="EC" id="3.6.1.55"/>
    </reaction>
</comment>
<dbReference type="CDD" id="cd03425">
    <property type="entry name" value="NUDIX_MutT_NudA_like"/>
    <property type="match status" value="1"/>
</dbReference>
<sequence length="128" mass="15076">MKNIEVVAAIIRKEDKIFITRRGYGEFINIWEFPGGKIEKGETREEALKREIKEELELDINILEFLNTIEYDYPNFHLTMHSFICEITGGELVLNAHNDVKWIKFNELENQEWIPADILVVNALKKLK</sequence>
<evidence type="ECO:0000256" key="5">
    <source>
        <dbReference type="ARBA" id="ARBA00022723"/>
    </source>
</evidence>
<keyword evidence="8" id="KW-0460">Magnesium</keyword>
<dbReference type="RefSeq" id="WP_209795804.1">
    <property type="nucleotide sequence ID" value="NZ_JAGGJZ010000001.1"/>
</dbReference>
<proteinExistence type="inferred from homology"/>
<evidence type="ECO:0000256" key="7">
    <source>
        <dbReference type="ARBA" id="ARBA00022801"/>
    </source>
</evidence>
<dbReference type="NCBIfam" id="TIGR00586">
    <property type="entry name" value="mutt"/>
    <property type="match status" value="1"/>
</dbReference>
<keyword evidence="5" id="KW-0479">Metal-binding</keyword>
<evidence type="ECO:0000256" key="1">
    <source>
        <dbReference type="ARBA" id="ARBA00001946"/>
    </source>
</evidence>
<organism evidence="13 14">
    <name type="scientific">Clostridium moniliforme</name>
    <dbReference type="NCBI Taxonomy" id="39489"/>
    <lineage>
        <taxon>Bacteria</taxon>
        <taxon>Bacillati</taxon>
        <taxon>Bacillota</taxon>
        <taxon>Clostridia</taxon>
        <taxon>Eubacteriales</taxon>
        <taxon>Clostridiaceae</taxon>
        <taxon>Clostridium</taxon>
    </lineage>
</organism>
<evidence type="ECO:0000256" key="9">
    <source>
        <dbReference type="ARBA" id="ARBA00023204"/>
    </source>
</evidence>
<evidence type="ECO:0000313" key="13">
    <source>
        <dbReference type="EMBL" id="MBP1889101.1"/>
    </source>
</evidence>
<dbReference type="PROSITE" id="PS51462">
    <property type="entry name" value="NUDIX"/>
    <property type="match status" value="1"/>
</dbReference>
<dbReference type="InterPro" id="IPR020476">
    <property type="entry name" value="Nudix_hydrolase"/>
</dbReference>
<accession>A0ABS4EYM8</accession>
<evidence type="ECO:0000256" key="11">
    <source>
        <dbReference type="ARBA" id="ARBA00038905"/>
    </source>
</evidence>
<evidence type="ECO:0000313" key="14">
    <source>
        <dbReference type="Proteomes" id="UP000783390"/>
    </source>
</evidence>
<keyword evidence="7 13" id="KW-0378">Hydrolase</keyword>
<name>A0ABS4EYM8_9CLOT</name>
<evidence type="ECO:0000259" key="12">
    <source>
        <dbReference type="PROSITE" id="PS51462"/>
    </source>
</evidence>
<keyword evidence="9" id="KW-0234">DNA repair</keyword>